<sequence length="123" mass="12752">MRIYAVAGLLLCSVSMMISGPAMAQNSGYQLLVENGVDAIAVRHVIADRLGEPAATGSISRQILNDPQSMARLRADAAGRQTIVVGAPDLIRAMGGGAGGVRRISTDLARVLPAETLAVARID</sequence>
<feature type="signal peptide" evidence="1">
    <location>
        <begin position="1"/>
        <end position="24"/>
    </location>
</feature>
<dbReference type="AlphaFoldDB" id="A0A1S1HE23"/>
<protein>
    <submittedName>
        <fullName evidence="2">Uncharacterized protein</fullName>
    </submittedName>
</protein>
<evidence type="ECO:0000256" key="1">
    <source>
        <dbReference type="SAM" id="SignalP"/>
    </source>
</evidence>
<reference evidence="2 3" key="1">
    <citation type="submission" date="2016-09" db="EMBL/GenBank/DDBJ databases">
        <title>Metabolic pathway, cell adaptation mechanisms and a novel monoxygenase revealed through proteogenomic-transcription analysis of a Sphingomonas haloaromaticamans strain degrading the fungicide ortho-phenylphenol.</title>
        <authorList>
            <person name="Perruchon C."/>
            <person name="Papadopoulou E.S."/>
            <person name="Rousidou C."/>
            <person name="Vasileiadis S."/>
            <person name="Tanou G."/>
            <person name="Amoutzias G."/>
            <person name="Molassiotis A."/>
            <person name="Karpouzas D.G."/>
        </authorList>
    </citation>
    <scope>NUCLEOTIDE SEQUENCE [LARGE SCALE GENOMIC DNA]</scope>
    <source>
        <strain evidence="2 3">P3</strain>
    </source>
</reference>
<gene>
    <name evidence="2" type="ORF">BHE75_02497</name>
</gene>
<accession>A0A1S1HE23</accession>
<dbReference type="OrthoDB" id="7585455at2"/>
<feature type="chain" id="PRO_5010181888" evidence="1">
    <location>
        <begin position="25"/>
        <end position="123"/>
    </location>
</feature>
<evidence type="ECO:0000313" key="3">
    <source>
        <dbReference type="Proteomes" id="UP000179467"/>
    </source>
</evidence>
<dbReference type="Proteomes" id="UP000179467">
    <property type="component" value="Unassembled WGS sequence"/>
</dbReference>
<organism evidence="2 3">
    <name type="scientific">Edaphosphingomonas haloaromaticamans</name>
    <dbReference type="NCBI Taxonomy" id="653954"/>
    <lineage>
        <taxon>Bacteria</taxon>
        <taxon>Pseudomonadati</taxon>
        <taxon>Pseudomonadota</taxon>
        <taxon>Alphaproteobacteria</taxon>
        <taxon>Sphingomonadales</taxon>
        <taxon>Rhizorhabdaceae</taxon>
        <taxon>Edaphosphingomonas</taxon>
    </lineage>
</organism>
<proteinExistence type="predicted"/>
<keyword evidence="1" id="KW-0732">Signal</keyword>
<evidence type="ECO:0000313" key="2">
    <source>
        <dbReference type="EMBL" id="OHT20499.1"/>
    </source>
</evidence>
<dbReference type="RefSeq" id="WP_070934027.1">
    <property type="nucleotide sequence ID" value="NZ_MIPT01000001.1"/>
</dbReference>
<comment type="caution">
    <text evidence="2">The sequence shown here is derived from an EMBL/GenBank/DDBJ whole genome shotgun (WGS) entry which is preliminary data.</text>
</comment>
<name>A0A1S1HE23_9SPHN</name>
<keyword evidence="3" id="KW-1185">Reference proteome</keyword>
<dbReference type="EMBL" id="MIPT01000001">
    <property type="protein sequence ID" value="OHT20499.1"/>
    <property type="molecule type" value="Genomic_DNA"/>
</dbReference>